<feature type="domain" description="HTH araC/xylS-type" evidence="4">
    <location>
        <begin position="239"/>
        <end position="337"/>
    </location>
</feature>
<evidence type="ECO:0000256" key="2">
    <source>
        <dbReference type="ARBA" id="ARBA00023125"/>
    </source>
</evidence>
<dbReference type="Gene3D" id="1.10.10.60">
    <property type="entry name" value="Homeodomain-like"/>
    <property type="match status" value="2"/>
</dbReference>
<keyword evidence="3" id="KW-0804">Transcription</keyword>
<dbReference type="InterPro" id="IPR020449">
    <property type="entry name" value="Tscrpt_reg_AraC-type_HTH"/>
</dbReference>
<evidence type="ECO:0000313" key="5">
    <source>
        <dbReference type="EMBL" id="AFL82571.1"/>
    </source>
</evidence>
<dbReference type="KEGG" id="asl:Aeqsu_3136"/>
<dbReference type="Proteomes" id="UP000006049">
    <property type="component" value="Chromosome"/>
</dbReference>
<evidence type="ECO:0000256" key="1">
    <source>
        <dbReference type="ARBA" id="ARBA00023015"/>
    </source>
</evidence>
<dbReference type="RefSeq" id="WP_014783820.1">
    <property type="nucleotide sequence ID" value="NC_018013.1"/>
</dbReference>
<dbReference type="eggNOG" id="COG2207">
    <property type="taxonomic scope" value="Bacteria"/>
</dbReference>
<dbReference type="OrthoDB" id="2666928at2"/>
<dbReference type="InterPro" id="IPR009057">
    <property type="entry name" value="Homeodomain-like_sf"/>
</dbReference>
<dbReference type="PRINTS" id="PR00032">
    <property type="entry name" value="HTHARAC"/>
</dbReference>
<gene>
    <name evidence="5" type="ordered locus">Aeqsu_3136</name>
</gene>
<dbReference type="SMART" id="SM00342">
    <property type="entry name" value="HTH_ARAC"/>
    <property type="match status" value="1"/>
</dbReference>
<keyword evidence="2 5" id="KW-0238">DNA-binding</keyword>
<keyword evidence="1" id="KW-0805">Transcription regulation</keyword>
<accession>I3Z003</accession>
<dbReference type="GO" id="GO:0043565">
    <property type="term" value="F:sequence-specific DNA binding"/>
    <property type="evidence" value="ECO:0007669"/>
    <property type="project" value="InterPro"/>
</dbReference>
<dbReference type="GO" id="GO:0003700">
    <property type="term" value="F:DNA-binding transcription factor activity"/>
    <property type="evidence" value="ECO:0007669"/>
    <property type="project" value="InterPro"/>
</dbReference>
<dbReference type="STRING" id="746697.Aeqsu_3136"/>
<dbReference type="AlphaFoldDB" id="I3Z003"/>
<dbReference type="PANTHER" id="PTHR47893:SF1">
    <property type="entry name" value="REGULATORY PROTEIN PCHR"/>
    <property type="match status" value="1"/>
</dbReference>
<sequence length="338" mass="39058">MIIQVNSLPVLEVIKDFAKEFNTEYTVDICEFTVQIPSDIGSGTIKAYHLDNGMGILEYNCTFYIDVEIKFIVNDVHPLKFVFVTKGNLEHQFENNDEEHFIEEYQSAIIASSDKFGHILKFKMNTSVSKFSVEINREIFDLEKAFDNPKVNNKLYTLFSDVDAIDSFYYKGDYSLSIADIFSNLKTYADFEGDRLVYKIYMESIAYQTLVFHLSQYLDDQNGNNTQQILRKKEFEQLKEGVTYIVKNLDDYGGIDELSKATGLNPIKLQKGFKHLFNSTINQYVQEKRLEKARDLLLNSELSINEIVSSIGLKSASYFSRIFKEKYGIQPSHFNKSI</sequence>
<proteinExistence type="predicted"/>
<dbReference type="Pfam" id="PF12833">
    <property type="entry name" value="HTH_18"/>
    <property type="match status" value="1"/>
</dbReference>
<dbReference type="PANTHER" id="PTHR47893">
    <property type="entry name" value="REGULATORY PROTEIN PCHR"/>
    <property type="match status" value="1"/>
</dbReference>
<reference evidence="5 6" key="1">
    <citation type="submission" date="2012-06" db="EMBL/GenBank/DDBJ databases">
        <title>The complete genome of Aequorivita sublithincola DSM 14238.</title>
        <authorList>
            <consortium name="US DOE Joint Genome Institute (JGI-PGF)"/>
            <person name="Lucas S."/>
            <person name="Copeland A."/>
            <person name="Lapidus A."/>
            <person name="Goodwin L."/>
            <person name="Pitluck S."/>
            <person name="Peters L."/>
            <person name="Munk A.C.C."/>
            <person name="Kyrpides N."/>
            <person name="Mavromatis K."/>
            <person name="Pagani I."/>
            <person name="Ivanova N."/>
            <person name="Ovchinnikova G."/>
            <person name="Zeytun A."/>
            <person name="Detter J.C."/>
            <person name="Han C."/>
            <person name="Land M."/>
            <person name="Hauser L."/>
            <person name="Markowitz V."/>
            <person name="Cheng J.-F."/>
            <person name="Hugenholtz P."/>
            <person name="Woyke T."/>
            <person name="Wu D."/>
            <person name="Tindall B."/>
            <person name="Faehnrich R."/>
            <person name="Brambilla E."/>
            <person name="Klenk H.-P."/>
            <person name="Eisen J.A."/>
        </authorList>
    </citation>
    <scope>NUCLEOTIDE SEQUENCE [LARGE SCALE GENOMIC DNA]</scope>
    <source>
        <strain evidence="6">DSM 14238 / LMG 21431 / ACAM 643 / 9-3</strain>
    </source>
</reference>
<dbReference type="PROSITE" id="PS01124">
    <property type="entry name" value="HTH_ARAC_FAMILY_2"/>
    <property type="match status" value="1"/>
</dbReference>
<dbReference type="SUPFAM" id="SSF46689">
    <property type="entry name" value="Homeodomain-like"/>
    <property type="match status" value="1"/>
</dbReference>
<evidence type="ECO:0000313" key="6">
    <source>
        <dbReference type="Proteomes" id="UP000006049"/>
    </source>
</evidence>
<dbReference type="EMBL" id="CP003280">
    <property type="protein sequence ID" value="AFL82571.1"/>
    <property type="molecule type" value="Genomic_DNA"/>
</dbReference>
<dbReference type="InterPro" id="IPR018060">
    <property type="entry name" value="HTH_AraC"/>
</dbReference>
<evidence type="ECO:0000256" key="3">
    <source>
        <dbReference type="ARBA" id="ARBA00023163"/>
    </source>
</evidence>
<protein>
    <submittedName>
        <fullName evidence="5">DNA-binding domain-containing protein, AraC-type</fullName>
    </submittedName>
</protein>
<name>I3Z003_AEQSU</name>
<dbReference type="HOGENOM" id="CLU_052345_4_3_10"/>
<keyword evidence="6" id="KW-1185">Reference proteome</keyword>
<dbReference type="InterPro" id="IPR053142">
    <property type="entry name" value="PchR_regulatory_protein"/>
</dbReference>
<organism evidence="5 6">
    <name type="scientific">Aequorivita sublithincola (strain DSM 14238 / LMG 21431 / ACAM 643 / 9-3)</name>
    <dbReference type="NCBI Taxonomy" id="746697"/>
    <lineage>
        <taxon>Bacteria</taxon>
        <taxon>Pseudomonadati</taxon>
        <taxon>Bacteroidota</taxon>
        <taxon>Flavobacteriia</taxon>
        <taxon>Flavobacteriales</taxon>
        <taxon>Flavobacteriaceae</taxon>
        <taxon>Aequorivita</taxon>
    </lineage>
</organism>
<evidence type="ECO:0000259" key="4">
    <source>
        <dbReference type="PROSITE" id="PS01124"/>
    </source>
</evidence>